<dbReference type="SUPFAM" id="SSF55103">
    <property type="entry name" value="FAD-linked oxidases, C-terminal domain"/>
    <property type="match status" value="1"/>
</dbReference>
<dbReference type="InterPro" id="IPR036318">
    <property type="entry name" value="FAD-bd_PCMH-like_sf"/>
</dbReference>
<protein>
    <submittedName>
        <fullName evidence="4">FAD linked oxidase domain protein</fullName>
    </submittedName>
</protein>
<gene>
    <name evidence="4" type="ordered locus">Acav_0299</name>
</gene>
<dbReference type="KEGG" id="aaa:Acav_0299"/>
<accession>F0Q2W3</accession>
<dbReference type="InterPro" id="IPR016166">
    <property type="entry name" value="FAD-bd_PCMH"/>
</dbReference>
<dbReference type="Gene3D" id="3.30.465.10">
    <property type="match status" value="1"/>
</dbReference>
<organism evidence="4 5">
    <name type="scientific">Paracidovorax avenae (strain ATCC 19860 / DSM 7227 / CCUG 15838 / JCM 20985 / LMG 2117 / NCPPB 1011)</name>
    <name type="common">Acidovorax avenae</name>
    <dbReference type="NCBI Taxonomy" id="643561"/>
    <lineage>
        <taxon>Bacteria</taxon>
        <taxon>Pseudomonadati</taxon>
        <taxon>Pseudomonadota</taxon>
        <taxon>Betaproteobacteria</taxon>
        <taxon>Burkholderiales</taxon>
        <taxon>Comamonadaceae</taxon>
        <taxon>Paracidovorax</taxon>
    </lineage>
</organism>
<dbReference type="GO" id="GO:0071949">
    <property type="term" value="F:FAD binding"/>
    <property type="evidence" value="ECO:0007669"/>
    <property type="project" value="InterPro"/>
</dbReference>
<dbReference type="NCBIfam" id="NF008439">
    <property type="entry name" value="PRK11282.1"/>
    <property type="match status" value="1"/>
</dbReference>
<feature type="domain" description="FAD-binding PCMH-type" evidence="3">
    <location>
        <begin position="25"/>
        <end position="204"/>
    </location>
</feature>
<dbReference type="PROSITE" id="PS51387">
    <property type="entry name" value="FAD_PCMH"/>
    <property type="match status" value="1"/>
</dbReference>
<dbReference type="InterPro" id="IPR016164">
    <property type="entry name" value="FAD-linked_Oxase-like_C"/>
</dbReference>
<evidence type="ECO:0000256" key="1">
    <source>
        <dbReference type="ARBA" id="ARBA00022630"/>
    </source>
</evidence>
<evidence type="ECO:0000259" key="3">
    <source>
        <dbReference type="PROSITE" id="PS51387"/>
    </source>
</evidence>
<evidence type="ECO:0000313" key="4">
    <source>
        <dbReference type="EMBL" id="ADX44222.1"/>
    </source>
</evidence>
<keyword evidence="5" id="KW-1185">Reference proteome</keyword>
<keyword evidence="1" id="KW-0285">Flavoprotein</keyword>
<sequence>MGLFVPLQASRAAFKKFTPAPGAPARGCRYDAAMDSALRQIIERVRDSARAGRPLRIRGGGTKDFHGGMPLDGELLDTRACTGVVDYEPSELVVTVRAGTPLAELEALLASRGQCLPFEPPHFGEGATVGGMVAAGLSGPARASTGAVRDFVLGAEIVNGRAECLRFGGQVMKNVAGYDVSRLMAGAWGTLGVVTEVSLKVLPVPPAEATLCFELPQVEALRRLQEWGGQPLPLNASRWEAGLSGAAGGVLHLRLRGAVAAVESACRALGGQLQSPQEAAAQWGACREQALPWFAGRPAGAALWRLSVPQSAPALALPAGASGPLVEWHGGLRWVQAPPALGPALQEAARAVGGAATLFRAPAESPEPAAGAAPAQPADAALQRIHDRLRAAFDPEGIFNPGRRVAG</sequence>
<dbReference type="InterPro" id="IPR016169">
    <property type="entry name" value="FAD-bd_PCMH_sub2"/>
</dbReference>
<name>F0Q2W3_PARA1</name>
<dbReference type="EMBL" id="CP002521">
    <property type="protein sequence ID" value="ADX44222.1"/>
    <property type="molecule type" value="Genomic_DNA"/>
</dbReference>
<keyword evidence="2" id="KW-0274">FAD</keyword>
<reference evidence="4" key="1">
    <citation type="submission" date="2011-02" db="EMBL/GenBank/DDBJ databases">
        <title>Complete sequence of Acidovorax avenae subsp. avenae ATCC 19860.</title>
        <authorList>
            <consortium name="US DOE Joint Genome Institute"/>
            <person name="Lucas S."/>
            <person name="Copeland A."/>
            <person name="Lapidus A."/>
            <person name="Cheng J.-F."/>
            <person name="Goodwin L."/>
            <person name="Pitluck S."/>
            <person name="Chertkov O."/>
            <person name="Held B."/>
            <person name="Detter J.C."/>
            <person name="Han C."/>
            <person name="Tapia R."/>
            <person name="Land M."/>
            <person name="Hauser L."/>
            <person name="Kyrpides N."/>
            <person name="Ivanova N."/>
            <person name="Ovchinnikova G."/>
            <person name="Pagani I."/>
            <person name="Gordon S."/>
            <person name="Woyke T."/>
        </authorList>
    </citation>
    <scope>NUCLEOTIDE SEQUENCE</scope>
    <source>
        <strain evidence="4">ATCC 19860</strain>
    </source>
</reference>
<proteinExistence type="predicted"/>
<dbReference type="AlphaFoldDB" id="F0Q2W3"/>
<dbReference type="Pfam" id="PF01565">
    <property type="entry name" value="FAD_binding_4"/>
    <property type="match status" value="1"/>
</dbReference>
<dbReference type="HOGENOM" id="CLU_017779_0_0_4"/>
<dbReference type="PANTHER" id="PTHR11748">
    <property type="entry name" value="D-LACTATE DEHYDROGENASE"/>
    <property type="match status" value="1"/>
</dbReference>
<evidence type="ECO:0000313" key="5">
    <source>
        <dbReference type="Proteomes" id="UP000002482"/>
    </source>
</evidence>
<dbReference type="InterPro" id="IPR006094">
    <property type="entry name" value="Oxid_FAD_bind_N"/>
</dbReference>
<dbReference type="SUPFAM" id="SSF56176">
    <property type="entry name" value="FAD-binding/transporter-associated domain-like"/>
    <property type="match status" value="1"/>
</dbReference>
<dbReference type="PANTHER" id="PTHR11748:SF103">
    <property type="entry name" value="GLYCOLATE OXIDASE SUBUNIT GLCE"/>
    <property type="match status" value="1"/>
</dbReference>
<dbReference type="Proteomes" id="UP000002482">
    <property type="component" value="Chromosome"/>
</dbReference>
<evidence type="ECO:0000256" key="2">
    <source>
        <dbReference type="ARBA" id="ARBA00022827"/>
    </source>
</evidence>
<dbReference type="GO" id="GO:0003824">
    <property type="term" value="F:catalytic activity"/>
    <property type="evidence" value="ECO:0007669"/>
    <property type="project" value="InterPro"/>
</dbReference>